<sequence>MQRGNEHLDLPKLAATFAKASILLNNIRRTRLGNETSKADELSSILCSLEDITSHPVDWNQPSVSDARSLLASMMAFEFIAAFHITQGILSYIEPISVSLQRNNQDVIKAMPEVREIIRALQEQRDNIDTFHERRYSLMVSTAESVNVESGAPRIVAIQRHGANAPASTPVEYYKVSVPIPILDEILTATNDRFGPEQRTYIDALHMMPGVINNYNRQNCERAILAFVALHRTDLPSPDNINVEMHTWVNRWSGSNNQNAPKTAACALKELCFSPILLMYLLIERNNFALNV</sequence>
<dbReference type="PANTHER" id="PTHR46289:SF17">
    <property type="entry name" value="HAT C-TERMINAL DIMERISATION DOMAIN-CONTAINING PROTEIN"/>
    <property type="match status" value="1"/>
</dbReference>
<comment type="caution">
    <text evidence="1">The sequence shown here is derived from an EMBL/GenBank/DDBJ whole genome shotgun (WGS) entry which is preliminary data.</text>
</comment>
<organism evidence="1 2">
    <name type="scientific">Paralvinella palmiformis</name>
    <dbReference type="NCBI Taxonomy" id="53620"/>
    <lineage>
        <taxon>Eukaryota</taxon>
        <taxon>Metazoa</taxon>
        <taxon>Spiralia</taxon>
        <taxon>Lophotrochozoa</taxon>
        <taxon>Annelida</taxon>
        <taxon>Polychaeta</taxon>
        <taxon>Sedentaria</taxon>
        <taxon>Canalipalpata</taxon>
        <taxon>Terebellida</taxon>
        <taxon>Terebelliformia</taxon>
        <taxon>Alvinellidae</taxon>
        <taxon>Paralvinella</taxon>
    </lineage>
</organism>
<evidence type="ECO:0000313" key="2">
    <source>
        <dbReference type="Proteomes" id="UP001208570"/>
    </source>
</evidence>
<proteinExistence type="predicted"/>
<protein>
    <submittedName>
        <fullName evidence="1">Uncharacterized protein</fullName>
    </submittedName>
</protein>
<reference evidence="1" key="1">
    <citation type="journal article" date="2023" name="Mol. Biol. Evol.">
        <title>Third-Generation Sequencing Reveals the Adaptive Role of the Epigenome in Three Deep-Sea Polychaetes.</title>
        <authorList>
            <person name="Perez M."/>
            <person name="Aroh O."/>
            <person name="Sun Y."/>
            <person name="Lan Y."/>
            <person name="Juniper S.K."/>
            <person name="Young C.R."/>
            <person name="Angers B."/>
            <person name="Qian P.Y."/>
        </authorList>
    </citation>
    <scope>NUCLEOTIDE SEQUENCE</scope>
    <source>
        <strain evidence="1">P08H-3</strain>
    </source>
</reference>
<accession>A0AAD9K9J8</accession>
<keyword evidence="2" id="KW-1185">Reference proteome</keyword>
<gene>
    <name evidence="1" type="ORF">LSH36_32g09009</name>
</gene>
<dbReference type="AlphaFoldDB" id="A0AAD9K9J8"/>
<dbReference type="InterPro" id="IPR052958">
    <property type="entry name" value="IFN-induced_PKR_regulator"/>
</dbReference>
<evidence type="ECO:0000313" key="1">
    <source>
        <dbReference type="EMBL" id="KAK2167061.1"/>
    </source>
</evidence>
<dbReference type="EMBL" id="JAODUP010000032">
    <property type="protein sequence ID" value="KAK2167061.1"/>
    <property type="molecule type" value="Genomic_DNA"/>
</dbReference>
<dbReference type="Proteomes" id="UP001208570">
    <property type="component" value="Unassembled WGS sequence"/>
</dbReference>
<dbReference type="PANTHER" id="PTHR46289">
    <property type="entry name" value="52 KDA REPRESSOR OF THE INHIBITOR OF THE PROTEIN KINASE-LIKE PROTEIN-RELATED"/>
    <property type="match status" value="1"/>
</dbReference>
<name>A0AAD9K9J8_9ANNE</name>